<feature type="domain" description="Tail specific protease" evidence="2">
    <location>
        <begin position="81"/>
        <end position="320"/>
    </location>
</feature>
<keyword evidence="4" id="KW-1185">Reference proteome</keyword>
<feature type="signal peptide" evidence="1">
    <location>
        <begin position="1"/>
        <end position="18"/>
    </location>
</feature>
<comment type="caution">
    <text evidence="3">The sequence shown here is derived from an EMBL/GenBank/DDBJ whole genome shotgun (WGS) entry which is preliminary data.</text>
</comment>
<evidence type="ECO:0000256" key="1">
    <source>
        <dbReference type="SAM" id="SignalP"/>
    </source>
</evidence>
<dbReference type="SUPFAM" id="SSF52096">
    <property type="entry name" value="ClpP/crotonase"/>
    <property type="match status" value="1"/>
</dbReference>
<keyword evidence="1" id="KW-0732">Signal</keyword>
<dbReference type="Pfam" id="PF03572">
    <property type="entry name" value="Peptidase_S41"/>
    <property type="match status" value="1"/>
</dbReference>
<dbReference type="Gene3D" id="3.90.226.10">
    <property type="entry name" value="2-enoyl-CoA Hydratase, Chain A, domain 1"/>
    <property type="match status" value="1"/>
</dbReference>
<dbReference type="AlphaFoldDB" id="A0A848ITD2"/>
<dbReference type="PANTHER" id="PTHR32060">
    <property type="entry name" value="TAIL-SPECIFIC PROTEASE"/>
    <property type="match status" value="1"/>
</dbReference>
<evidence type="ECO:0000313" key="4">
    <source>
        <dbReference type="Proteomes" id="UP000559010"/>
    </source>
</evidence>
<evidence type="ECO:0000259" key="2">
    <source>
        <dbReference type="SMART" id="SM00245"/>
    </source>
</evidence>
<protein>
    <recommendedName>
        <fullName evidence="2">Tail specific protease domain-containing protein</fullName>
    </recommendedName>
</protein>
<reference evidence="3 4" key="1">
    <citation type="submission" date="2020-04" db="EMBL/GenBank/DDBJ databases">
        <title>Flammeovirgaceae bacterium KN852 isolated from deep sea.</title>
        <authorList>
            <person name="Zhang D.-C."/>
        </authorList>
    </citation>
    <scope>NUCLEOTIDE SEQUENCE [LARGE SCALE GENOMIC DNA]</scope>
    <source>
        <strain evidence="3 4">KN852</strain>
    </source>
</reference>
<dbReference type="Proteomes" id="UP000559010">
    <property type="component" value="Unassembled WGS sequence"/>
</dbReference>
<dbReference type="EMBL" id="JABBNU010000002">
    <property type="protein sequence ID" value="NMM47607.1"/>
    <property type="molecule type" value="Genomic_DNA"/>
</dbReference>
<accession>A0A848ITD2</accession>
<dbReference type="InterPro" id="IPR005151">
    <property type="entry name" value="Tail-specific_protease"/>
</dbReference>
<dbReference type="GO" id="GO:0006508">
    <property type="term" value="P:proteolysis"/>
    <property type="evidence" value="ECO:0007669"/>
    <property type="project" value="InterPro"/>
</dbReference>
<evidence type="ECO:0000313" key="3">
    <source>
        <dbReference type="EMBL" id="NMM47607.1"/>
    </source>
</evidence>
<dbReference type="InterPro" id="IPR029045">
    <property type="entry name" value="ClpP/crotonase-like_dom_sf"/>
</dbReference>
<dbReference type="PANTHER" id="PTHR32060:SF22">
    <property type="entry name" value="CARBOXYL-TERMINAL-PROCESSING PEPTIDASE 3, CHLOROPLASTIC"/>
    <property type="match status" value="1"/>
</dbReference>
<sequence>MRNLIAILLTFFTLSLYAQNNSEREDLLDNIFKSLEQNVANPAWLQDKAFSQFKEDMYSESTLALDEDQFVTHFNTQVKNLSFTHFYLKPVKPSTSSDNNSSDVETSSEESEYFSWKEINEKTAYLRVQSFATNASEMVRILQEIGYDKYENLIVDLRNNGGGTLDAPVVLGRFLTGQNIDAGVYLTRKWFEKEHRSATKEDIASFPNLQDFTYAGFTQMFQNEAAFRMAVPGHDGPVFKGNVYVLINQHTASACEPLIYYFKDQKIATLIGQKSAGAMLSAYTFPINEKYGVFIPCADYQTSNGDRIDKVGVAPDIEVESEKALDHVLEIIKEKNL</sequence>
<proteinExistence type="predicted"/>
<organism evidence="3 4">
    <name type="scientific">Marinigracilibium pacificum</name>
    <dbReference type="NCBI Taxonomy" id="2729599"/>
    <lineage>
        <taxon>Bacteria</taxon>
        <taxon>Pseudomonadati</taxon>
        <taxon>Bacteroidota</taxon>
        <taxon>Cytophagia</taxon>
        <taxon>Cytophagales</taxon>
        <taxon>Flammeovirgaceae</taxon>
        <taxon>Marinigracilibium</taxon>
    </lineage>
</organism>
<dbReference type="GO" id="GO:0004175">
    <property type="term" value="F:endopeptidase activity"/>
    <property type="evidence" value="ECO:0007669"/>
    <property type="project" value="TreeGrafter"/>
</dbReference>
<feature type="chain" id="PRO_5032954615" description="Tail specific protease domain-containing protein" evidence="1">
    <location>
        <begin position="19"/>
        <end position="337"/>
    </location>
</feature>
<dbReference type="SMART" id="SM00245">
    <property type="entry name" value="TSPc"/>
    <property type="match status" value="1"/>
</dbReference>
<dbReference type="GO" id="GO:0008236">
    <property type="term" value="F:serine-type peptidase activity"/>
    <property type="evidence" value="ECO:0007669"/>
    <property type="project" value="InterPro"/>
</dbReference>
<dbReference type="CDD" id="cd06567">
    <property type="entry name" value="Peptidase_S41"/>
    <property type="match status" value="1"/>
</dbReference>
<gene>
    <name evidence="3" type="ORF">HH304_04285</name>
</gene>
<dbReference type="RefSeq" id="WP_169678227.1">
    <property type="nucleotide sequence ID" value="NZ_JABBNU010000002.1"/>
</dbReference>
<name>A0A848ITD2_9BACT</name>